<evidence type="ECO:0000256" key="1">
    <source>
        <dbReference type="ARBA" id="ARBA00022614"/>
    </source>
</evidence>
<protein>
    <recommendedName>
        <fullName evidence="5">TIR domain-containing protein</fullName>
    </recommendedName>
</protein>
<dbReference type="AlphaFoldDB" id="A0AAN9PUW2"/>
<dbReference type="InterPro" id="IPR000157">
    <property type="entry name" value="TIR_dom"/>
</dbReference>
<dbReference type="InterPro" id="IPR035897">
    <property type="entry name" value="Toll_tir_struct_dom_sf"/>
</dbReference>
<proteinExistence type="predicted"/>
<comment type="caution">
    <text evidence="6">The sequence shown here is derived from an EMBL/GenBank/DDBJ whole genome shotgun (WGS) entry which is preliminary data.</text>
</comment>
<accession>A0AAN9PUW2</accession>
<dbReference type="Pfam" id="PF00931">
    <property type="entry name" value="NB-ARC"/>
    <property type="match status" value="1"/>
</dbReference>
<dbReference type="InterPro" id="IPR003593">
    <property type="entry name" value="AAA+_ATPase"/>
</dbReference>
<dbReference type="InterPro" id="IPR055414">
    <property type="entry name" value="LRR_R13L4/SHOC2-like"/>
</dbReference>
<dbReference type="Gene3D" id="3.40.50.300">
    <property type="entry name" value="P-loop containing nucleotide triphosphate hydrolases"/>
    <property type="match status" value="1"/>
</dbReference>
<dbReference type="InterPro" id="IPR058192">
    <property type="entry name" value="WHD_ROQ1-like"/>
</dbReference>
<dbReference type="GO" id="GO:0007165">
    <property type="term" value="P:signal transduction"/>
    <property type="evidence" value="ECO:0007669"/>
    <property type="project" value="InterPro"/>
</dbReference>
<evidence type="ECO:0000256" key="2">
    <source>
        <dbReference type="ARBA" id="ARBA00022737"/>
    </source>
</evidence>
<dbReference type="SUPFAM" id="SSF52058">
    <property type="entry name" value="L domain-like"/>
    <property type="match status" value="1"/>
</dbReference>
<name>A0AAN9PUW2_CANGL</name>
<dbReference type="InterPro" id="IPR042197">
    <property type="entry name" value="Apaf_helical"/>
</dbReference>
<dbReference type="Gene3D" id="3.40.50.10140">
    <property type="entry name" value="Toll/interleukin-1 receptor homology (TIR) domain"/>
    <property type="match status" value="2"/>
</dbReference>
<dbReference type="Gene3D" id="3.80.10.10">
    <property type="entry name" value="Ribonuclease Inhibitor"/>
    <property type="match status" value="1"/>
</dbReference>
<evidence type="ECO:0000313" key="7">
    <source>
        <dbReference type="Proteomes" id="UP001367508"/>
    </source>
</evidence>
<dbReference type="Gene3D" id="1.10.8.430">
    <property type="entry name" value="Helical domain of apoptotic protease-activating factors"/>
    <property type="match status" value="1"/>
</dbReference>
<keyword evidence="3" id="KW-0611">Plant defense</keyword>
<dbReference type="InterPro" id="IPR036390">
    <property type="entry name" value="WH_DNA-bd_sf"/>
</dbReference>
<dbReference type="PRINTS" id="PR00364">
    <property type="entry name" value="DISEASERSIST"/>
</dbReference>
<dbReference type="GO" id="GO:0051707">
    <property type="term" value="P:response to other organism"/>
    <property type="evidence" value="ECO:0007669"/>
    <property type="project" value="UniProtKB-ARBA"/>
</dbReference>
<dbReference type="SUPFAM" id="SSF52540">
    <property type="entry name" value="P-loop containing nucleoside triphosphate hydrolases"/>
    <property type="match status" value="1"/>
</dbReference>
<dbReference type="PANTHER" id="PTHR11017:SF271">
    <property type="entry name" value="DISEASE RESISTANCE PROTEIN (TIR-NBS-LRR CLASS) FAMILY"/>
    <property type="match status" value="1"/>
</dbReference>
<keyword evidence="2" id="KW-0677">Repeat</keyword>
<keyword evidence="4" id="KW-0520">NAD</keyword>
<dbReference type="InterPro" id="IPR044974">
    <property type="entry name" value="Disease_R_plants"/>
</dbReference>
<sequence>MINDVFISFCGKDTGGSFASALYTTLTDAGVFVYRHDDSIVRKDEQISVSVLKAIEASRISIIVFSTNYADSSWCLQEMEKIMECRKTKGQKIVPVFYGVNPFDVRNQRGMFGKAFENLMRRMLGEEDKVSSWRDAFDEACKISGFTVMDIGNERAKVKNIVESVIFLLDRTKLFIPKHPVGVESRAQYVIELLDSEKAKNVFGHFAEIGISALVERSLVTVDGHNKLGMLDLLRDMGREIIRQKSPYEPAKRSRLWFHKDVLEILSKYKETNYLEGLSLKLPKGNTSYFDTRVFEKMEKLRLLKFDNVQFDGNFEYLPRNLTWLCWHGFPLKYIPAKFLAEGLAVIELKSSNLTQLWKKGQMMEKLKVLNLSHSQHLTTTPDFSYMPNLEKLVLKDCQKLVEVSHTIGCLTKLRLVNLRDCRGLRKLPRSIYTLEYLKTLIIAGCSKIEELEEDLVQMKSLSTLIANDTAITKVPFSILKLKDLEYISISDYEGYSHDVIPSVNWALKKEVVLSWKRAFREAAGISGIVLLNSRNENEDIKKIVEHVTHLLDRTELFVVDHPVGVESRVQDAIKLLNSQHSKDVLLLGICGMGGIGKTTIAKAIFNQIGGNFEGKSFLLNIREVWEQYTNRVSLQQVLDDICKESTMKIHNIESGKNILKERFTHKRVLLVLDDVDELDQLNAFCGSSKWFGPGSKIIITTRDRHLLTMSNVDLEYEIGEMDEIESLEHFCWHAFKQDGPKEDFAESSKSIVDYCKGLPLALEVLGSYLFGRGMSEWDSVLKRLNVNGKVQQKLRISFDGLNHAEKEIFLDISCFFIGMDRNYVIQILNGCGFSAEIGIGVLVERSLVTIDNKNKLQMHDLLRDMGREIIREKSPHKPEKHSRLWNPKEVLDVLSKEKGTKATEGLTLKLENTTCLKTKAFKKMYNLRLLQLAGVQLDGDFKHFSRDLRWLCWNGFPLTCTPTEFHQESLVVIELKYSNLKQIWTKGQEMLPEC</sequence>
<dbReference type="GO" id="GO:0006952">
    <property type="term" value="P:defense response"/>
    <property type="evidence" value="ECO:0007669"/>
    <property type="project" value="UniProtKB-KW"/>
</dbReference>
<dbReference type="SMART" id="SM00255">
    <property type="entry name" value="TIR"/>
    <property type="match status" value="1"/>
</dbReference>
<dbReference type="SUPFAM" id="SSF46785">
    <property type="entry name" value="Winged helix' DNA-binding domain"/>
    <property type="match status" value="1"/>
</dbReference>
<keyword evidence="7" id="KW-1185">Reference proteome</keyword>
<dbReference type="PROSITE" id="PS50104">
    <property type="entry name" value="TIR"/>
    <property type="match status" value="1"/>
</dbReference>
<dbReference type="FunFam" id="3.40.50.10140:FF:000007">
    <property type="entry name" value="Disease resistance protein (TIR-NBS-LRR class)"/>
    <property type="match status" value="1"/>
</dbReference>
<dbReference type="GO" id="GO:0043531">
    <property type="term" value="F:ADP binding"/>
    <property type="evidence" value="ECO:0007669"/>
    <property type="project" value="InterPro"/>
</dbReference>
<dbReference type="EMBL" id="JAYMYQ010000009">
    <property type="protein sequence ID" value="KAK7313175.1"/>
    <property type="molecule type" value="Genomic_DNA"/>
</dbReference>
<dbReference type="Pfam" id="PF23598">
    <property type="entry name" value="LRR_14"/>
    <property type="match status" value="1"/>
</dbReference>
<evidence type="ECO:0000256" key="3">
    <source>
        <dbReference type="ARBA" id="ARBA00022821"/>
    </source>
</evidence>
<gene>
    <name evidence="6" type="ORF">VNO77_37657</name>
</gene>
<dbReference type="InterPro" id="IPR032675">
    <property type="entry name" value="LRR_dom_sf"/>
</dbReference>
<dbReference type="Pfam" id="PF23282">
    <property type="entry name" value="WHD_ROQ1"/>
    <property type="match status" value="2"/>
</dbReference>
<dbReference type="PANTHER" id="PTHR11017">
    <property type="entry name" value="LEUCINE-RICH REPEAT-CONTAINING PROTEIN"/>
    <property type="match status" value="1"/>
</dbReference>
<evidence type="ECO:0000256" key="4">
    <source>
        <dbReference type="ARBA" id="ARBA00023027"/>
    </source>
</evidence>
<dbReference type="SUPFAM" id="SSF52200">
    <property type="entry name" value="Toll/Interleukin receptor TIR domain"/>
    <property type="match status" value="1"/>
</dbReference>
<dbReference type="Proteomes" id="UP001367508">
    <property type="component" value="Unassembled WGS sequence"/>
</dbReference>
<dbReference type="InterPro" id="IPR002182">
    <property type="entry name" value="NB-ARC"/>
</dbReference>
<evidence type="ECO:0000259" key="5">
    <source>
        <dbReference type="PROSITE" id="PS50104"/>
    </source>
</evidence>
<keyword evidence="1" id="KW-0433">Leucine-rich repeat</keyword>
<reference evidence="6 7" key="1">
    <citation type="submission" date="2024-01" db="EMBL/GenBank/DDBJ databases">
        <title>The genomes of 5 underutilized Papilionoideae crops provide insights into root nodulation and disease resistanc.</title>
        <authorList>
            <person name="Jiang F."/>
        </authorList>
    </citation>
    <scope>NUCLEOTIDE SEQUENCE [LARGE SCALE GENOMIC DNA]</scope>
    <source>
        <strain evidence="6">LVBAO_FW01</strain>
        <tissue evidence="6">Leaves</tissue>
    </source>
</reference>
<dbReference type="SMART" id="SM00382">
    <property type="entry name" value="AAA"/>
    <property type="match status" value="1"/>
</dbReference>
<organism evidence="6 7">
    <name type="scientific">Canavalia gladiata</name>
    <name type="common">Sword bean</name>
    <name type="synonym">Dolichos gladiatus</name>
    <dbReference type="NCBI Taxonomy" id="3824"/>
    <lineage>
        <taxon>Eukaryota</taxon>
        <taxon>Viridiplantae</taxon>
        <taxon>Streptophyta</taxon>
        <taxon>Embryophyta</taxon>
        <taxon>Tracheophyta</taxon>
        <taxon>Spermatophyta</taxon>
        <taxon>Magnoliopsida</taxon>
        <taxon>eudicotyledons</taxon>
        <taxon>Gunneridae</taxon>
        <taxon>Pentapetalae</taxon>
        <taxon>rosids</taxon>
        <taxon>fabids</taxon>
        <taxon>Fabales</taxon>
        <taxon>Fabaceae</taxon>
        <taxon>Papilionoideae</taxon>
        <taxon>50 kb inversion clade</taxon>
        <taxon>NPAAA clade</taxon>
        <taxon>indigoferoid/millettioid clade</taxon>
        <taxon>Phaseoleae</taxon>
        <taxon>Canavalia</taxon>
    </lineage>
</organism>
<dbReference type="InterPro" id="IPR027417">
    <property type="entry name" value="P-loop_NTPase"/>
</dbReference>
<dbReference type="Pfam" id="PF01582">
    <property type="entry name" value="TIR"/>
    <property type="match status" value="1"/>
</dbReference>
<evidence type="ECO:0000313" key="6">
    <source>
        <dbReference type="EMBL" id="KAK7313175.1"/>
    </source>
</evidence>
<feature type="domain" description="TIR" evidence="5">
    <location>
        <begin position="1"/>
        <end position="169"/>
    </location>
</feature>